<reference evidence="2" key="1">
    <citation type="journal article" date="2014" name="Nat. Genet.">
        <title>Genome of the human hookworm Necator americanus.</title>
        <authorList>
            <person name="Tang Y.T."/>
            <person name="Gao X."/>
            <person name="Rosa B.A."/>
            <person name="Abubucker S."/>
            <person name="Hallsworth-Pepin K."/>
            <person name="Martin J."/>
            <person name="Tyagi R."/>
            <person name="Heizer E."/>
            <person name="Zhang X."/>
            <person name="Bhonagiri-Palsikar V."/>
            <person name="Minx P."/>
            <person name="Warren W.C."/>
            <person name="Wang Q."/>
            <person name="Zhan B."/>
            <person name="Hotez P.J."/>
            <person name="Sternberg P.W."/>
            <person name="Dougall A."/>
            <person name="Gaze S.T."/>
            <person name="Mulvenna J."/>
            <person name="Sotillo J."/>
            <person name="Ranganathan S."/>
            <person name="Rabelo E.M."/>
            <person name="Wilson R.K."/>
            <person name="Felgner P.L."/>
            <person name="Bethony J."/>
            <person name="Hawdon J.M."/>
            <person name="Gasser R.B."/>
            <person name="Loukas A."/>
            <person name="Mitreva M."/>
        </authorList>
    </citation>
    <scope>NUCLEOTIDE SEQUENCE [LARGE SCALE GENOMIC DNA]</scope>
</reference>
<protein>
    <submittedName>
        <fullName evidence="1">Uncharacterized protein</fullName>
    </submittedName>
</protein>
<sequence>MENFSTISDEALPDKIVYIQRNIRLHQPQLKEQDGIVVSKRRAERLESWRTLTSSTAVEMGPPPALGLRKLRI</sequence>
<dbReference type="AlphaFoldDB" id="W2TAA8"/>
<name>W2TAA8_NECAM</name>
<proteinExistence type="predicted"/>
<dbReference type="EMBL" id="KI660141">
    <property type="protein sequence ID" value="ETN77942.1"/>
    <property type="molecule type" value="Genomic_DNA"/>
</dbReference>
<keyword evidence="2" id="KW-1185">Reference proteome</keyword>
<dbReference type="KEGG" id="nai:NECAME_10699"/>
<evidence type="ECO:0000313" key="1">
    <source>
        <dbReference type="EMBL" id="ETN77942.1"/>
    </source>
</evidence>
<evidence type="ECO:0000313" key="2">
    <source>
        <dbReference type="Proteomes" id="UP000053676"/>
    </source>
</evidence>
<gene>
    <name evidence="1" type="ORF">NECAME_10699</name>
</gene>
<dbReference type="Proteomes" id="UP000053676">
    <property type="component" value="Unassembled WGS sequence"/>
</dbReference>
<organism evidence="1 2">
    <name type="scientific">Necator americanus</name>
    <name type="common">Human hookworm</name>
    <dbReference type="NCBI Taxonomy" id="51031"/>
    <lineage>
        <taxon>Eukaryota</taxon>
        <taxon>Metazoa</taxon>
        <taxon>Ecdysozoa</taxon>
        <taxon>Nematoda</taxon>
        <taxon>Chromadorea</taxon>
        <taxon>Rhabditida</taxon>
        <taxon>Rhabditina</taxon>
        <taxon>Rhabditomorpha</taxon>
        <taxon>Strongyloidea</taxon>
        <taxon>Ancylostomatidae</taxon>
        <taxon>Bunostominae</taxon>
        <taxon>Necator</taxon>
    </lineage>
</organism>
<accession>W2TAA8</accession>